<dbReference type="OrthoDB" id="6580191at2759"/>
<dbReference type="AlphaFoldDB" id="A0A6G0WK72"/>
<dbReference type="PANTHER" id="PTHR22930">
    <property type="match status" value="1"/>
</dbReference>
<feature type="non-terminal residue" evidence="9">
    <location>
        <position position="277"/>
    </location>
</feature>
<organism evidence="9 10">
    <name type="scientific">Aphis craccivora</name>
    <name type="common">Cowpea aphid</name>
    <dbReference type="NCBI Taxonomy" id="307492"/>
    <lineage>
        <taxon>Eukaryota</taxon>
        <taxon>Metazoa</taxon>
        <taxon>Ecdysozoa</taxon>
        <taxon>Arthropoda</taxon>
        <taxon>Hexapoda</taxon>
        <taxon>Insecta</taxon>
        <taxon>Pterygota</taxon>
        <taxon>Neoptera</taxon>
        <taxon>Paraneoptera</taxon>
        <taxon>Hemiptera</taxon>
        <taxon>Sternorrhyncha</taxon>
        <taxon>Aphidomorpha</taxon>
        <taxon>Aphidoidea</taxon>
        <taxon>Aphididae</taxon>
        <taxon>Aphidini</taxon>
        <taxon>Aphis</taxon>
        <taxon>Aphis</taxon>
    </lineage>
</organism>
<keyword evidence="10" id="KW-1185">Reference proteome</keyword>
<evidence type="ECO:0000256" key="7">
    <source>
        <dbReference type="ARBA" id="ARBA00023242"/>
    </source>
</evidence>
<keyword evidence="6" id="KW-0378">Hydrolase</keyword>
<dbReference type="GO" id="GO:0004518">
    <property type="term" value="F:nuclease activity"/>
    <property type="evidence" value="ECO:0007669"/>
    <property type="project" value="UniProtKB-KW"/>
</dbReference>
<name>A0A6G0WK72_APHCR</name>
<evidence type="ECO:0000256" key="2">
    <source>
        <dbReference type="ARBA" id="ARBA00004123"/>
    </source>
</evidence>
<dbReference type="InterPro" id="IPR045249">
    <property type="entry name" value="HARBI1-like"/>
</dbReference>
<dbReference type="GO" id="GO:0046872">
    <property type="term" value="F:metal ion binding"/>
    <property type="evidence" value="ECO:0007669"/>
    <property type="project" value="UniProtKB-KW"/>
</dbReference>
<keyword evidence="4" id="KW-0540">Nuclease</keyword>
<evidence type="ECO:0000256" key="5">
    <source>
        <dbReference type="ARBA" id="ARBA00022723"/>
    </source>
</evidence>
<feature type="non-terminal residue" evidence="9">
    <location>
        <position position="1"/>
    </location>
</feature>
<comment type="subcellular location">
    <subcellularLocation>
        <location evidence="2">Nucleus</location>
    </subcellularLocation>
</comment>
<reference evidence="9 10" key="1">
    <citation type="submission" date="2019-08" db="EMBL/GenBank/DDBJ databases">
        <title>Whole genome of Aphis craccivora.</title>
        <authorList>
            <person name="Voronova N.V."/>
            <person name="Shulinski R.S."/>
            <person name="Bandarenka Y.V."/>
            <person name="Zhorov D.G."/>
            <person name="Warner D."/>
        </authorList>
    </citation>
    <scope>NUCLEOTIDE SEQUENCE [LARGE SCALE GENOMIC DNA]</scope>
    <source>
        <strain evidence="9">180601</strain>
        <tissue evidence="9">Whole Body</tissue>
    </source>
</reference>
<dbReference type="GO" id="GO:0005634">
    <property type="term" value="C:nucleus"/>
    <property type="evidence" value="ECO:0007669"/>
    <property type="project" value="UniProtKB-SubCell"/>
</dbReference>
<comment type="similarity">
    <text evidence="3">Belongs to the HARBI1 family.</text>
</comment>
<comment type="caution">
    <text evidence="9">The sequence shown here is derived from an EMBL/GenBank/DDBJ whole genome shotgun (WGS) entry which is preliminary data.</text>
</comment>
<dbReference type="Proteomes" id="UP000478052">
    <property type="component" value="Unassembled WGS sequence"/>
</dbReference>
<dbReference type="InterPro" id="IPR027806">
    <property type="entry name" value="HARBI1_dom"/>
</dbReference>
<evidence type="ECO:0000313" key="10">
    <source>
        <dbReference type="Proteomes" id="UP000478052"/>
    </source>
</evidence>
<evidence type="ECO:0000256" key="1">
    <source>
        <dbReference type="ARBA" id="ARBA00001968"/>
    </source>
</evidence>
<gene>
    <name evidence="9" type="ORF">FWK35_00020830</name>
</gene>
<evidence type="ECO:0000256" key="3">
    <source>
        <dbReference type="ARBA" id="ARBA00006958"/>
    </source>
</evidence>
<keyword evidence="7" id="KW-0539">Nucleus</keyword>
<dbReference type="PANTHER" id="PTHR22930:SF269">
    <property type="entry name" value="NUCLEASE HARBI1-LIKE PROTEIN"/>
    <property type="match status" value="1"/>
</dbReference>
<evidence type="ECO:0000256" key="6">
    <source>
        <dbReference type="ARBA" id="ARBA00022801"/>
    </source>
</evidence>
<comment type="cofactor">
    <cofactor evidence="1">
        <name>a divalent metal cation</name>
        <dbReference type="ChEBI" id="CHEBI:60240"/>
    </cofactor>
</comment>
<protein>
    <submittedName>
        <fullName evidence="9">Protein ALP1-like</fullName>
    </submittedName>
</protein>
<dbReference type="EMBL" id="VUJU01008652">
    <property type="protein sequence ID" value="KAF0727650.1"/>
    <property type="molecule type" value="Genomic_DNA"/>
</dbReference>
<proteinExistence type="inferred from homology"/>
<feature type="domain" description="DDE Tnp4" evidence="8">
    <location>
        <begin position="55"/>
        <end position="220"/>
    </location>
</feature>
<evidence type="ECO:0000313" key="9">
    <source>
        <dbReference type="EMBL" id="KAF0727650.1"/>
    </source>
</evidence>
<keyword evidence="5" id="KW-0479">Metal-binding</keyword>
<accession>A0A6G0WK72</accession>
<dbReference type="Pfam" id="PF13359">
    <property type="entry name" value="DDE_Tnp_4"/>
    <property type="match status" value="1"/>
</dbReference>
<evidence type="ECO:0000259" key="8">
    <source>
        <dbReference type="Pfam" id="PF13359"/>
    </source>
</evidence>
<sequence length="277" mass="31425">FVWAIQQFIQLFTICKSIIKQLFAQCIPTPDKKQWKEIANRFSSLWNFPNCNGALDGKHVQITAPANSGTNYFNYKKTFSVVLLALVDADYRFIAVDIGSYGKNSDGGIFSNSKLGNALNNGTLDVPGSKQLPGSHISTPHVIIADSTFPLKTYMMRPYPQYRHDLTVEIKIYNYRHCRGRRVVENGFGILAQRFRIYFRTITSKPGYIENIILVTCILMSLIENNSHSELDQTTILNDLPSIGINAQTAAFNDQYPGNTDAFENKNRRNYITILFM</sequence>
<evidence type="ECO:0000256" key="4">
    <source>
        <dbReference type="ARBA" id="ARBA00022722"/>
    </source>
</evidence>
<dbReference type="GO" id="GO:0016787">
    <property type="term" value="F:hydrolase activity"/>
    <property type="evidence" value="ECO:0007669"/>
    <property type="project" value="UniProtKB-KW"/>
</dbReference>